<dbReference type="GO" id="GO:0003682">
    <property type="term" value="F:chromatin binding"/>
    <property type="evidence" value="ECO:0007669"/>
    <property type="project" value="InterPro"/>
</dbReference>
<dbReference type="InterPro" id="IPR032001">
    <property type="entry name" value="SAWADEE_dom"/>
</dbReference>
<dbReference type="PANTHER" id="PTHR36384">
    <property type="entry name" value="SAWADEE PROTEIN"/>
    <property type="match status" value="1"/>
</dbReference>
<dbReference type="Pfam" id="PF16719">
    <property type="entry name" value="SAWADEE"/>
    <property type="match status" value="1"/>
</dbReference>
<gene>
    <name evidence="2" type="ORF">M0R45_014915</name>
</gene>
<organism evidence="2 3">
    <name type="scientific">Rubus argutus</name>
    <name type="common">Southern blackberry</name>
    <dbReference type="NCBI Taxonomy" id="59490"/>
    <lineage>
        <taxon>Eukaryota</taxon>
        <taxon>Viridiplantae</taxon>
        <taxon>Streptophyta</taxon>
        <taxon>Embryophyta</taxon>
        <taxon>Tracheophyta</taxon>
        <taxon>Spermatophyta</taxon>
        <taxon>Magnoliopsida</taxon>
        <taxon>eudicotyledons</taxon>
        <taxon>Gunneridae</taxon>
        <taxon>Pentapetalae</taxon>
        <taxon>rosids</taxon>
        <taxon>fabids</taxon>
        <taxon>Rosales</taxon>
        <taxon>Rosaceae</taxon>
        <taxon>Rosoideae</taxon>
        <taxon>Rosoideae incertae sedis</taxon>
        <taxon>Rubus</taxon>
    </lineage>
</organism>
<keyword evidence="3" id="KW-1185">Reference proteome</keyword>
<feature type="domain" description="SAWADEE" evidence="1">
    <location>
        <begin position="30"/>
        <end position="116"/>
    </location>
</feature>
<reference evidence="2 3" key="1">
    <citation type="journal article" date="2023" name="G3 (Bethesda)">
        <title>A chromosome-length genome assembly and annotation of blackberry (Rubus argutus, cv. 'Hillquist').</title>
        <authorList>
            <person name="Bruna T."/>
            <person name="Aryal R."/>
            <person name="Dudchenko O."/>
            <person name="Sargent D.J."/>
            <person name="Mead D."/>
            <person name="Buti M."/>
            <person name="Cavallini A."/>
            <person name="Hytonen T."/>
            <person name="Andres J."/>
            <person name="Pham M."/>
            <person name="Weisz D."/>
            <person name="Mascagni F."/>
            <person name="Usai G."/>
            <person name="Natali L."/>
            <person name="Bassil N."/>
            <person name="Fernandez G.E."/>
            <person name="Lomsadze A."/>
            <person name="Armour M."/>
            <person name="Olukolu B."/>
            <person name="Poorten T."/>
            <person name="Britton C."/>
            <person name="Davik J."/>
            <person name="Ashrafi H."/>
            <person name="Aiden E.L."/>
            <person name="Borodovsky M."/>
            <person name="Worthington M."/>
        </authorList>
    </citation>
    <scope>NUCLEOTIDE SEQUENCE [LARGE SCALE GENOMIC DNA]</scope>
    <source>
        <strain evidence="2">PI 553951</strain>
    </source>
</reference>
<dbReference type="AlphaFoldDB" id="A0AAW1XQI7"/>
<name>A0AAW1XQI7_RUBAR</name>
<protein>
    <recommendedName>
        <fullName evidence="1">SAWADEE domain-containing protein</fullName>
    </recommendedName>
</protein>
<comment type="caution">
    <text evidence="2">The sequence shown here is derived from an EMBL/GenBank/DDBJ whole genome shotgun (WGS) entry which is preliminary data.</text>
</comment>
<evidence type="ECO:0000313" key="3">
    <source>
        <dbReference type="Proteomes" id="UP001457282"/>
    </source>
</evidence>
<accession>A0AAW1XQI7</accession>
<sequence length="187" mass="21188">MALEFRSHRDDAWYYAHIVTEDIGCDHHLSRVRRLSTQLQDSECPKVEKGLLVCAACSVKNDGDRRYYYDAIIDEVVHKEHRFIEGQQQCPCTIILEWIHGPQVGTLSVLALENLCRVQLPATDDEIDPSLSSFLKAAKEKISSLSKSNEVSSCQCFNNIDVKFVFGFPICAVFCGIHSIESVFYIL</sequence>
<dbReference type="Proteomes" id="UP001457282">
    <property type="component" value="Unassembled WGS sequence"/>
</dbReference>
<evidence type="ECO:0000259" key="1">
    <source>
        <dbReference type="Pfam" id="PF16719"/>
    </source>
</evidence>
<dbReference type="EMBL" id="JBEDUW010000003">
    <property type="protein sequence ID" value="KAK9938160.1"/>
    <property type="molecule type" value="Genomic_DNA"/>
</dbReference>
<evidence type="ECO:0000313" key="2">
    <source>
        <dbReference type="EMBL" id="KAK9938160.1"/>
    </source>
</evidence>
<dbReference type="PANTHER" id="PTHR36384:SF1">
    <property type="entry name" value="SAWADEE PROTEIN"/>
    <property type="match status" value="1"/>
</dbReference>
<proteinExistence type="predicted"/>